<name>A0AAD2DN16_9LAMI</name>
<dbReference type="AlphaFoldDB" id="A0AAD2DN16"/>
<accession>A0AAD2DN16</accession>
<dbReference type="Proteomes" id="UP000834106">
    <property type="component" value="Chromosome 3"/>
</dbReference>
<sequence>MAKRLLPLLHAADTDTVEGELNQVEIYKQPTWTSNSLFSGSELEQNELSIPEELHCMHQRLWALEADMEFLKHCLCSIKEILQHLCNLKSVELSAINLAGSIAT</sequence>
<reference evidence="1" key="1">
    <citation type="submission" date="2023-05" db="EMBL/GenBank/DDBJ databases">
        <authorList>
            <person name="Huff M."/>
        </authorList>
    </citation>
    <scope>NUCLEOTIDE SEQUENCE</scope>
</reference>
<organism evidence="1 2">
    <name type="scientific">Fraxinus pennsylvanica</name>
    <dbReference type="NCBI Taxonomy" id="56036"/>
    <lineage>
        <taxon>Eukaryota</taxon>
        <taxon>Viridiplantae</taxon>
        <taxon>Streptophyta</taxon>
        <taxon>Embryophyta</taxon>
        <taxon>Tracheophyta</taxon>
        <taxon>Spermatophyta</taxon>
        <taxon>Magnoliopsida</taxon>
        <taxon>eudicotyledons</taxon>
        <taxon>Gunneridae</taxon>
        <taxon>Pentapetalae</taxon>
        <taxon>asterids</taxon>
        <taxon>lamiids</taxon>
        <taxon>Lamiales</taxon>
        <taxon>Oleaceae</taxon>
        <taxon>Oleeae</taxon>
        <taxon>Fraxinus</taxon>
    </lineage>
</organism>
<protein>
    <submittedName>
        <fullName evidence="1">Uncharacterized protein</fullName>
    </submittedName>
</protein>
<evidence type="ECO:0000313" key="1">
    <source>
        <dbReference type="EMBL" id="CAI9758158.1"/>
    </source>
</evidence>
<dbReference type="EMBL" id="OU503038">
    <property type="protein sequence ID" value="CAI9758158.1"/>
    <property type="molecule type" value="Genomic_DNA"/>
</dbReference>
<gene>
    <name evidence="1" type="ORF">FPE_LOCUS5588</name>
</gene>
<proteinExistence type="predicted"/>
<keyword evidence="2" id="KW-1185">Reference proteome</keyword>
<evidence type="ECO:0000313" key="2">
    <source>
        <dbReference type="Proteomes" id="UP000834106"/>
    </source>
</evidence>